<proteinExistence type="predicted"/>
<evidence type="ECO:0000256" key="1">
    <source>
        <dbReference type="SAM" id="MobiDB-lite"/>
    </source>
</evidence>
<dbReference type="GO" id="GO:0016973">
    <property type="term" value="P:poly(A)+ mRNA export from nucleus"/>
    <property type="evidence" value="ECO:0007669"/>
    <property type="project" value="TreeGrafter"/>
</dbReference>
<name>A0A2Z6MX20_TRISU</name>
<dbReference type="AlphaFoldDB" id="A0A2Z6MX20"/>
<evidence type="ECO:0000313" key="2">
    <source>
        <dbReference type="EMBL" id="GAU36426.1"/>
    </source>
</evidence>
<dbReference type="Proteomes" id="UP000242715">
    <property type="component" value="Unassembled WGS sequence"/>
</dbReference>
<dbReference type="PANTHER" id="PTHR33416:SF20">
    <property type="entry name" value="NUCLEAR PORE COMPLEX PROTEIN NUP1"/>
    <property type="match status" value="1"/>
</dbReference>
<dbReference type="PANTHER" id="PTHR33416">
    <property type="entry name" value="NUCLEAR PORE COMPLEX PROTEIN NUP1"/>
    <property type="match status" value="1"/>
</dbReference>
<reference evidence="3" key="1">
    <citation type="journal article" date="2017" name="Front. Plant Sci.">
        <title>Climate Clever Clovers: New Paradigm to Reduce the Environmental Footprint of Ruminants by Breeding Low Methanogenic Forages Utilizing Haplotype Variation.</title>
        <authorList>
            <person name="Kaur P."/>
            <person name="Appels R."/>
            <person name="Bayer P.E."/>
            <person name="Keeble-Gagnere G."/>
            <person name="Wang J."/>
            <person name="Hirakawa H."/>
            <person name="Shirasawa K."/>
            <person name="Vercoe P."/>
            <person name="Stefanova K."/>
            <person name="Durmic Z."/>
            <person name="Nichols P."/>
            <person name="Revell C."/>
            <person name="Isobe S.N."/>
            <person name="Edwards D."/>
            <person name="Erskine W."/>
        </authorList>
    </citation>
    <scope>NUCLEOTIDE SEQUENCE [LARGE SCALE GENOMIC DNA]</scope>
    <source>
        <strain evidence="3">cv. Daliak</strain>
    </source>
</reference>
<dbReference type="EMBL" id="DF973630">
    <property type="protein sequence ID" value="GAU36426.1"/>
    <property type="molecule type" value="Genomic_DNA"/>
</dbReference>
<sequence>MATAREENGYEGGGGFGKFRKRPFRRTQTTPYDRPPTALRNPNHNNGWLSKLIDPAQRLITYSAHRLFSSVFRKRLPPPPSETVPEARDNHKETSTFIGITMVG</sequence>
<feature type="region of interest" description="Disordered" evidence="1">
    <location>
        <begin position="75"/>
        <end position="104"/>
    </location>
</feature>
<feature type="compositionally biased region" description="Basic and acidic residues" evidence="1">
    <location>
        <begin position="85"/>
        <end position="94"/>
    </location>
</feature>
<dbReference type="GO" id="GO:0005635">
    <property type="term" value="C:nuclear envelope"/>
    <property type="evidence" value="ECO:0007669"/>
    <property type="project" value="TreeGrafter"/>
</dbReference>
<dbReference type="OrthoDB" id="653468at2759"/>
<accession>A0A2Z6MX20</accession>
<dbReference type="GO" id="GO:0071763">
    <property type="term" value="P:nuclear membrane organization"/>
    <property type="evidence" value="ECO:0007669"/>
    <property type="project" value="TreeGrafter"/>
</dbReference>
<evidence type="ECO:0000313" key="3">
    <source>
        <dbReference type="Proteomes" id="UP000242715"/>
    </source>
</evidence>
<protein>
    <submittedName>
        <fullName evidence="2">Uncharacterized protein</fullName>
    </submittedName>
</protein>
<gene>
    <name evidence="2" type="ORF">TSUD_19610</name>
</gene>
<feature type="region of interest" description="Disordered" evidence="1">
    <location>
        <begin position="1"/>
        <end position="47"/>
    </location>
</feature>
<organism evidence="2 3">
    <name type="scientific">Trifolium subterraneum</name>
    <name type="common">Subterranean clover</name>
    <dbReference type="NCBI Taxonomy" id="3900"/>
    <lineage>
        <taxon>Eukaryota</taxon>
        <taxon>Viridiplantae</taxon>
        <taxon>Streptophyta</taxon>
        <taxon>Embryophyta</taxon>
        <taxon>Tracheophyta</taxon>
        <taxon>Spermatophyta</taxon>
        <taxon>Magnoliopsida</taxon>
        <taxon>eudicotyledons</taxon>
        <taxon>Gunneridae</taxon>
        <taxon>Pentapetalae</taxon>
        <taxon>rosids</taxon>
        <taxon>fabids</taxon>
        <taxon>Fabales</taxon>
        <taxon>Fabaceae</taxon>
        <taxon>Papilionoideae</taxon>
        <taxon>50 kb inversion clade</taxon>
        <taxon>NPAAA clade</taxon>
        <taxon>Hologalegina</taxon>
        <taxon>IRL clade</taxon>
        <taxon>Trifolieae</taxon>
        <taxon>Trifolium</taxon>
    </lineage>
</organism>
<keyword evidence="3" id="KW-1185">Reference proteome</keyword>